<keyword evidence="1" id="KW-0732">Signal</keyword>
<evidence type="ECO:0000313" key="3">
    <source>
        <dbReference type="Proteomes" id="UP000481861"/>
    </source>
</evidence>
<evidence type="ECO:0000256" key="1">
    <source>
        <dbReference type="SAM" id="SignalP"/>
    </source>
</evidence>
<feature type="signal peptide" evidence="1">
    <location>
        <begin position="1"/>
        <end position="18"/>
    </location>
</feature>
<name>A0A7C8MGM7_9PLEO</name>
<keyword evidence="3" id="KW-1185">Reference proteome</keyword>
<feature type="chain" id="PRO_5029008255" evidence="1">
    <location>
        <begin position="19"/>
        <end position="208"/>
    </location>
</feature>
<dbReference type="AlphaFoldDB" id="A0A7C8MGM7"/>
<proteinExistence type="predicted"/>
<reference evidence="2 3" key="1">
    <citation type="submission" date="2020-01" db="EMBL/GenBank/DDBJ databases">
        <authorList>
            <consortium name="DOE Joint Genome Institute"/>
            <person name="Haridas S."/>
            <person name="Albert R."/>
            <person name="Binder M."/>
            <person name="Bloem J."/>
            <person name="Labutti K."/>
            <person name="Salamov A."/>
            <person name="Andreopoulos B."/>
            <person name="Baker S.E."/>
            <person name="Barry K."/>
            <person name="Bills G."/>
            <person name="Bluhm B.H."/>
            <person name="Cannon C."/>
            <person name="Castanera R."/>
            <person name="Culley D.E."/>
            <person name="Daum C."/>
            <person name="Ezra D."/>
            <person name="Gonzalez J.B."/>
            <person name="Henrissat B."/>
            <person name="Kuo A."/>
            <person name="Liang C."/>
            <person name="Lipzen A."/>
            <person name="Lutzoni F."/>
            <person name="Magnuson J."/>
            <person name="Mondo S."/>
            <person name="Nolan M."/>
            <person name="Ohm R."/>
            <person name="Pangilinan J."/>
            <person name="Park H.-J.H."/>
            <person name="Ramirez L."/>
            <person name="Alfaro M."/>
            <person name="Sun H."/>
            <person name="Tritt A."/>
            <person name="Yoshinaga Y."/>
            <person name="Zwiers L.-H.L."/>
            <person name="Turgeon B.G."/>
            <person name="Goodwin S.B."/>
            <person name="Spatafora J.W."/>
            <person name="Crous P.W."/>
            <person name="Grigoriev I.V."/>
        </authorList>
    </citation>
    <scope>NUCLEOTIDE SEQUENCE [LARGE SCALE GENOMIC DNA]</scope>
    <source>
        <strain evidence="2 3">CBS 611.86</strain>
    </source>
</reference>
<sequence>MPSLLPLLLSLSLPLALALPAPQIDPQVPTTGTIAIYKTTSSAAELELGAKLGCLDASGRLSSATTACAKYSLKEGGAYNAATEKGECGFHDSSEPRNEMAGVQDWFAWRCKAGLGNVGVGDAVGVIVCSVPFLLLPSLPPYPIPSPPLSTIPSHSILTPPPPSLVPTPSRLPNKLLLHHRARRHQLRALRQRRAARRQERRRVYAWA</sequence>
<protein>
    <submittedName>
        <fullName evidence="2">Uncharacterized protein</fullName>
    </submittedName>
</protein>
<gene>
    <name evidence="2" type="ORF">BDV95DRAFT_8906</name>
</gene>
<comment type="caution">
    <text evidence="2">The sequence shown here is derived from an EMBL/GenBank/DDBJ whole genome shotgun (WGS) entry which is preliminary data.</text>
</comment>
<organism evidence="2 3">
    <name type="scientific">Massariosphaeria phaeospora</name>
    <dbReference type="NCBI Taxonomy" id="100035"/>
    <lineage>
        <taxon>Eukaryota</taxon>
        <taxon>Fungi</taxon>
        <taxon>Dikarya</taxon>
        <taxon>Ascomycota</taxon>
        <taxon>Pezizomycotina</taxon>
        <taxon>Dothideomycetes</taxon>
        <taxon>Pleosporomycetidae</taxon>
        <taxon>Pleosporales</taxon>
        <taxon>Pleosporales incertae sedis</taxon>
        <taxon>Massariosphaeria</taxon>
    </lineage>
</organism>
<dbReference type="EMBL" id="JAADJZ010000001">
    <property type="protein sequence ID" value="KAF2878038.1"/>
    <property type="molecule type" value="Genomic_DNA"/>
</dbReference>
<accession>A0A7C8MGM7</accession>
<evidence type="ECO:0000313" key="2">
    <source>
        <dbReference type="EMBL" id="KAF2878038.1"/>
    </source>
</evidence>
<dbReference type="Proteomes" id="UP000481861">
    <property type="component" value="Unassembled WGS sequence"/>
</dbReference>